<organism evidence="1">
    <name type="scientific">Arion vulgaris</name>
    <dbReference type="NCBI Taxonomy" id="1028688"/>
    <lineage>
        <taxon>Eukaryota</taxon>
        <taxon>Metazoa</taxon>
        <taxon>Spiralia</taxon>
        <taxon>Lophotrochozoa</taxon>
        <taxon>Mollusca</taxon>
        <taxon>Gastropoda</taxon>
        <taxon>Heterobranchia</taxon>
        <taxon>Euthyneura</taxon>
        <taxon>Panpulmonata</taxon>
        <taxon>Eupulmonata</taxon>
        <taxon>Stylommatophora</taxon>
        <taxon>Helicina</taxon>
        <taxon>Arionoidea</taxon>
        <taxon>Arionidae</taxon>
        <taxon>Arion</taxon>
    </lineage>
</organism>
<accession>A0A0B6YH30</accession>
<reference evidence="1" key="1">
    <citation type="submission" date="2014-12" db="EMBL/GenBank/DDBJ databases">
        <title>Insight into the proteome of Arion vulgaris.</title>
        <authorList>
            <person name="Aradska J."/>
            <person name="Bulat T."/>
            <person name="Smidak R."/>
            <person name="Sarate P."/>
            <person name="Gangsoo J."/>
            <person name="Sialana F."/>
            <person name="Bilban M."/>
            <person name="Lubec G."/>
        </authorList>
    </citation>
    <scope>NUCLEOTIDE SEQUENCE</scope>
    <source>
        <tissue evidence="1">Skin</tissue>
    </source>
</reference>
<name>A0A0B6YH30_9EUPU</name>
<sequence length="126" mass="14856">MTMSKLDEDENRDKYESIKRLAMVQLQPPRNPSKPLTSFCIKDILGTTKTEQDRHHQNYHYQNFQNDRVDHYSLQQTPKSREDHGKDAAEICKLYRHTSKKYISSKKTLLSMDVQGDLLDLCTMHK</sequence>
<feature type="non-terminal residue" evidence="1">
    <location>
        <position position="126"/>
    </location>
</feature>
<proteinExistence type="predicted"/>
<protein>
    <submittedName>
        <fullName evidence="1">Uncharacterized protein</fullName>
    </submittedName>
</protein>
<dbReference type="EMBL" id="HACG01008236">
    <property type="protein sequence ID" value="CEK55101.1"/>
    <property type="molecule type" value="Transcribed_RNA"/>
</dbReference>
<gene>
    <name evidence="1" type="primary">ORF24371</name>
</gene>
<evidence type="ECO:0000313" key="1">
    <source>
        <dbReference type="EMBL" id="CEK55101.1"/>
    </source>
</evidence>
<dbReference type="AlphaFoldDB" id="A0A0B6YH30"/>